<feature type="domain" description="Glycosyl hydrolase family 31 C-terminal" evidence="14">
    <location>
        <begin position="743"/>
        <end position="833"/>
    </location>
</feature>
<dbReference type="SUPFAM" id="SSF74650">
    <property type="entry name" value="Galactose mutarotase-like"/>
    <property type="match status" value="1"/>
</dbReference>
<dbReference type="GO" id="GO:0005975">
    <property type="term" value="P:carbohydrate metabolic process"/>
    <property type="evidence" value="ECO:0007669"/>
    <property type="project" value="InterPro"/>
</dbReference>
<dbReference type="SUPFAM" id="SSF51445">
    <property type="entry name" value="(Trans)glycosidases"/>
    <property type="match status" value="1"/>
</dbReference>
<comment type="similarity">
    <text evidence="3 10">Belongs to the glycosyl hydrolase 31 family.</text>
</comment>
<evidence type="ECO:0000259" key="12">
    <source>
        <dbReference type="Pfam" id="PF01055"/>
    </source>
</evidence>
<keyword evidence="8 10" id="KW-0326">Glycosidase</keyword>
<evidence type="ECO:0000256" key="2">
    <source>
        <dbReference type="ARBA" id="ARBA00004833"/>
    </source>
</evidence>
<keyword evidence="5 10" id="KW-0378">Hydrolase</keyword>
<evidence type="ECO:0000256" key="9">
    <source>
        <dbReference type="ARBA" id="ARBA00042895"/>
    </source>
</evidence>
<feature type="domain" description="Glycoside hydrolase family 31 TIM barrel" evidence="12">
    <location>
        <begin position="402"/>
        <end position="735"/>
    </location>
</feature>
<dbReference type="Gene3D" id="2.60.40.1760">
    <property type="entry name" value="glycosyl hydrolase (family 31)"/>
    <property type="match status" value="1"/>
</dbReference>
<dbReference type="PANTHER" id="PTHR22762">
    <property type="entry name" value="ALPHA-GLUCOSIDASE"/>
    <property type="match status" value="1"/>
</dbReference>
<evidence type="ECO:0000256" key="4">
    <source>
        <dbReference type="ARBA" id="ARBA00022729"/>
    </source>
</evidence>
<keyword evidence="7" id="KW-0325">Glycoprotein</keyword>
<dbReference type="EMBL" id="CAJHUC010000488">
    <property type="protein sequence ID" value="CAD7696507.1"/>
    <property type="molecule type" value="Genomic_DNA"/>
</dbReference>
<dbReference type="CDD" id="cd14752">
    <property type="entry name" value="GH31_N"/>
    <property type="match status" value="1"/>
</dbReference>
<dbReference type="InterPro" id="IPR000322">
    <property type="entry name" value="Glyco_hydro_31_TIM"/>
</dbReference>
<dbReference type="PROSITE" id="PS00129">
    <property type="entry name" value="GLYCOSYL_HYDROL_F31_1"/>
    <property type="match status" value="1"/>
</dbReference>
<dbReference type="SUPFAM" id="SSF51011">
    <property type="entry name" value="Glycosyl hydrolase domain"/>
    <property type="match status" value="1"/>
</dbReference>
<dbReference type="GO" id="GO:0030246">
    <property type="term" value="F:carbohydrate binding"/>
    <property type="evidence" value="ECO:0007669"/>
    <property type="project" value="InterPro"/>
</dbReference>
<evidence type="ECO:0000313" key="16">
    <source>
        <dbReference type="Proteomes" id="UP000708148"/>
    </source>
</evidence>
<evidence type="ECO:0000256" key="5">
    <source>
        <dbReference type="ARBA" id="ARBA00022801"/>
    </source>
</evidence>
<evidence type="ECO:0000256" key="1">
    <source>
        <dbReference type="ARBA" id="ARBA00004240"/>
    </source>
</evidence>
<accession>A0A8S1IZ66</accession>
<dbReference type="InterPro" id="IPR025887">
    <property type="entry name" value="Glyco_hydro_31_N_dom"/>
</dbReference>
<evidence type="ECO:0000313" key="15">
    <source>
        <dbReference type="EMBL" id="CAD7696507.1"/>
    </source>
</evidence>
<dbReference type="InterPro" id="IPR013780">
    <property type="entry name" value="Glyco_hydro_b"/>
</dbReference>
<dbReference type="Gene3D" id="2.60.40.1180">
    <property type="entry name" value="Golgi alpha-mannosidase II"/>
    <property type="match status" value="2"/>
</dbReference>
<feature type="compositionally biased region" description="Low complexity" evidence="11">
    <location>
        <begin position="1"/>
        <end position="10"/>
    </location>
</feature>
<keyword evidence="16" id="KW-1185">Reference proteome</keyword>
<dbReference type="FunFam" id="3.20.20.80:FF:000039">
    <property type="entry name" value="Glucosidase, alpha neutral C"/>
    <property type="match status" value="1"/>
</dbReference>
<comment type="pathway">
    <text evidence="2">Glycan metabolism; N-glycan metabolism.</text>
</comment>
<dbReference type="CDD" id="cd06603">
    <property type="entry name" value="GH31_GANC_GANAB_alpha"/>
    <property type="match status" value="1"/>
</dbReference>
<protein>
    <recommendedName>
        <fullName evidence="9">Glucosidase II subunit alpha</fullName>
    </recommendedName>
</protein>
<dbReference type="Proteomes" id="UP000708148">
    <property type="component" value="Unassembled WGS sequence"/>
</dbReference>
<gene>
    <name evidence="15" type="ORF">OSTQU699_LOCUS1867</name>
</gene>
<dbReference type="InterPro" id="IPR011013">
    <property type="entry name" value="Gal_mutarotase_sf_dom"/>
</dbReference>
<evidence type="ECO:0000259" key="13">
    <source>
        <dbReference type="Pfam" id="PF13802"/>
    </source>
</evidence>
<comment type="caution">
    <text evidence="15">The sequence shown here is derived from an EMBL/GenBank/DDBJ whole genome shotgun (WGS) entry which is preliminary data.</text>
</comment>
<name>A0A8S1IZ66_9CHLO</name>
<feature type="region of interest" description="Disordered" evidence="11">
    <location>
        <begin position="1"/>
        <end position="77"/>
    </location>
</feature>
<dbReference type="PANTHER" id="PTHR22762:SF54">
    <property type="entry name" value="BCDNA.GH04962"/>
    <property type="match status" value="1"/>
</dbReference>
<proteinExistence type="inferred from homology"/>
<comment type="subcellular location">
    <subcellularLocation>
        <location evidence="1">Endoplasmic reticulum</location>
    </subcellularLocation>
</comment>
<dbReference type="AlphaFoldDB" id="A0A8S1IZ66"/>
<keyword evidence="6" id="KW-0256">Endoplasmic reticulum</keyword>
<feature type="domain" description="Glycoside hydrolase family 31 N-terminal" evidence="13">
    <location>
        <begin position="164"/>
        <end position="359"/>
    </location>
</feature>
<evidence type="ECO:0000256" key="3">
    <source>
        <dbReference type="ARBA" id="ARBA00007806"/>
    </source>
</evidence>
<evidence type="ECO:0000256" key="10">
    <source>
        <dbReference type="RuleBase" id="RU361185"/>
    </source>
</evidence>
<dbReference type="InterPro" id="IPR030458">
    <property type="entry name" value="Glyco_hydro_31_AS"/>
</dbReference>
<evidence type="ECO:0000256" key="7">
    <source>
        <dbReference type="ARBA" id="ARBA00023180"/>
    </source>
</evidence>
<dbReference type="InterPro" id="IPR017853">
    <property type="entry name" value="GH"/>
</dbReference>
<sequence length="980" mass="109079">MKMASSAPLLPSSPPSSPRRPWARRRTRPARSYPGDRATRRSGAQPRATDLGPPQPSAPPARQPRGRRAGRGPSTVMARSGPLIALSIVLLLAPPGVPGFKDHEFKKCRDAAFCKRNRGPQDGRDYTVLADSVVAGKRAVTALIRNKADGATFKLELSRLEGGLRVQVTEPDSPVDRFRVPDVLVADPPAWGRAWEPRLTATELSLAFEGTEIRLSFSPFRLIVEIGGAPAMRLNGRGLFHVERHRTRQDGDPEGWWEEKFKTHADSKPRGPQAISLDLEFSGFGHVYGIPEHATGLSLQPTVEGNETKEPYRLYNLDVFEYVHESPFGLYGSIPLMLAHRAGLTVGAFWMDASEMFVDVERVDGGTGTQWIAESGVLDLFLLLGPGPAQVVGQYAGLTGTTAMPQLFALGYHQCRWNYNDQADVAQVDAQFDVHGIPYDVLWLDIEHTDGKKYLTWDAKKFPDSVKMQENVASRGRRMVTIVDPHMKRDSGYSVHKEAERLGHYVKNKDGNDYDGWCWPGSSSYLDVLSPVVRDWWSTQFLVENYVGSTEHLYIWNDMNEPSVFNGPEITMHKDCLHHGNVEHRDVHNMYGYLYHMATTNGLIARGYKTKGRQGDRPFVLSRAFFAGTQRLGPVWTGDNTANWEQLRVSVPMLLSLGLTGLPYSGADVGGFFGNPDEELLTRWTQLGAFYPFFRQHAHIDTKRREIWLFGPEAVDRMRRAIQQRYSLMPYLYTLFRAANASGAPVMLPMWYEFPNDPNTFDLQEQFLFGPAVLVRPVMEPGVQSVAVYLPPGSVWYDPESGNKLQAPEGGGSIQLPVTMESIPYFYRGGYIVPKRERHRRSTMAMKNDPFTLLVALDGDVSAMGDLYLDDGSSFNFRDGAYLHKVYRFRGLELTSTDWEEGVASKYDTAVTIERIVVLGLPGDPASWRVTDSGSGAELAVNGGPVRLGGGLGGSAVVIRKPDLGVAKDWKLTFSQSPPV</sequence>
<dbReference type="GO" id="GO:0005783">
    <property type="term" value="C:endoplasmic reticulum"/>
    <property type="evidence" value="ECO:0007669"/>
    <property type="project" value="UniProtKB-SubCell"/>
</dbReference>
<dbReference type="GO" id="GO:0006491">
    <property type="term" value="P:N-glycan processing"/>
    <property type="evidence" value="ECO:0007669"/>
    <property type="project" value="TreeGrafter"/>
</dbReference>
<evidence type="ECO:0000259" key="14">
    <source>
        <dbReference type="Pfam" id="PF21365"/>
    </source>
</evidence>
<evidence type="ECO:0000256" key="6">
    <source>
        <dbReference type="ARBA" id="ARBA00022824"/>
    </source>
</evidence>
<keyword evidence="4" id="KW-0732">Signal</keyword>
<dbReference type="InterPro" id="IPR048395">
    <property type="entry name" value="Glyco_hydro_31_C"/>
</dbReference>
<reference evidence="15" key="1">
    <citation type="submission" date="2020-12" db="EMBL/GenBank/DDBJ databases">
        <authorList>
            <person name="Iha C."/>
        </authorList>
    </citation>
    <scope>NUCLEOTIDE SEQUENCE</scope>
</reference>
<organism evidence="15 16">
    <name type="scientific">Ostreobium quekettii</name>
    <dbReference type="NCBI Taxonomy" id="121088"/>
    <lineage>
        <taxon>Eukaryota</taxon>
        <taxon>Viridiplantae</taxon>
        <taxon>Chlorophyta</taxon>
        <taxon>core chlorophytes</taxon>
        <taxon>Ulvophyceae</taxon>
        <taxon>TCBD clade</taxon>
        <taxon>Bryopsidales</taxon>
        <taxon>Ostreobineae</taxon>
        <taxon>Ostreobiaceae</taxon>
        <taxon>Ostreobium</taxon>
    </lineage>
</organism>
<dbReference type="OrthoDB" id="3237269at2759"/>
<dbReference type="Pfam" id="PF01055">
    <property type="entry name" value="Glyco_hydro_31_2nd"/>
    <property type="match status" value="1"/>
</dbReference>
<dbReference type="GO" id="GO:0090599">
    <property type="term" value="F:alpha-glucosidase activity"/>
    <property type="evidence" value="ECO:0007669"/>
    <property type="project" value="TreeGrafter"/>
</dbReference>
<evidence type="ECO:0000256" key="11">
    <source>
        <dbReference type="SAM" id="MobiDB-lite"/>
    </source>
</evidence>
<evidence type="ECO:0000256" key="8">
    <source>
        <dbReference type="ARBA" id="ARBA00023295"/>
    </source>
</evidence>
<dbReference type="Gene3D" id="3.20.20.80">
    <property type="entry name" value="Glycosidases"/>
    <property type="match status" value="1"/>
</dbReference>
<feature type="compositionally biased region" description="Pro residues" evidence="11">
    <location>
        <begin position="53"/>
        <end position="62"/>
    </location>
</feature>
<dbReference type="Pfam" id="PF21365">
    <property type="entry name" value="Glyco_hydro_31_3rd"/>
    <property type="match status" value="1"/>
</dbReference>
<dbReference type="Pfam" id="PF13802">
    <property type="entry name" value="Gal_mutarotas_2"/>
    <property type="match status" value="1"/>
</dbReference>